<dbReference type="EMBL" id="JAADJZ010000039">
    <property type="protein sequence ID" value="KAF2864861.1"/>
    <property type="molecule type" value="Genomic_DNA"/>
</dbReference>
<comment type="caution">
    <text evidence="1">The sequence shown here is derived from an EMBL/GenBank/DDBJ whole genome shotgun (WGS) entry which is preliminary data.</text>
</comment>
<organism evidence="1 2">
    <name type="scientific">Massariosphaeria phaeospora</name>
    <dbReference type="NCBI Taxonomy" id="100035"/>
    <lineage>
        <taxon>Eukaryota</taxon>
        <taxon>Fungi</taxon>
        <taxon>Dikarya</taxon>
        <taxon>Ascomycota</taxon>
        <taxon>Pezizomycotina</taxon>
        <taxon>Dothideomycetes</taxon>
        <taxon>Pleosporomycetidae</taxon>
        <taxon>Pleosporales</taxon>
        <taxon>Pleosporales incertae sedis</taxon>
        <taxon>Massariosphaeria</taxon>
    </lineage>
</organism>
<dbReference type="Gene3D" id="3.40.50.720">
    <property type="entry name" value="NAD(P)-binding Rossmann-like Domain"/>
    <property type="match status" value="1"/>
</dbReference>
<reference evidence="1 2" key="1">
    <citation type="submission" date="2020-01" db="EMBL/GenBank/DDBJ databases">
        <authorList>
            <consortium name="DOE Joint Genome Institute"/>
            <person name="Haridas S."/>
            <person name="Albert R."/>
            <person name="Binder M."/>
            <person name="Bloem J."/>
            <person name="Labutti K."/>
            <person name="Salamov A."/>
            <person name="Andreopoulos B."/>
            <person name="Baker S.E."/>
            <person name="Barry K."/>
            <person name="Bills G."/>
            <person name="Bluhm B.H."/>
            <person name="Cannon C."/>
            <person name="Castanera R."/>
            <person name="Culley D.E."/>
            <person name="Daum C."/>
            <person name="Ezra D."/>
            <person name="Gonzalez J.B."/>
            <person name="Henrissat B."/>
            <person name="Kuo A."/>
            <person name="Liang C."/>
            <person name="Lipzen A."/>
            <person name="Lutzoni F."/>
            <person name="Magnuson J."/>
            <person name="Mondo S."/>
            <person name="Nolan M."/>
            <person name="Ohm R."/>
            <person name="Pangilinan J."/>
            <person name="Park H.-J.H."/>
            <person name="Ramirez L."/>
            <person name="Alfaro M."/>
            <person name="Sun H."/>
            <person name="Tritt A."/>
            <person name="Yoshinaga Y."/>
            <person name="Zwiers L.-H.L."/>
            <person name="Turgeon B.G."/>
            <person name="Goodwin S.B."/>
            <person name="Spatafora J.W."/>
            <person name="Crous P.W."/>
            <person name="Grigoriev I.V."/>
        </authorList>
    </citation>
    <scope>NUCLEOTIDE SEQUENCE [LARGE SCALE GENOMIC DNA]</scope>
    <source>
        <strain evidence="1 2">CBS 611.86</strain>
    </source>
</reference>
<accession>A0A7C8M1P8</accession>
<gene>
    <name evidence="1" type="ORF">BDV95DRAFT_588194</name>
</gene>
<dbReference type="Proteomes" id="UP000481861">
    <property type="component" value="Unassembled WGS sequence"/>
</dbReference>
<keyword evidence="2" id="KW-1185">Reference proteome</keyword>
<name>A0A7C8M1P8_9PLEO</name>
<proteinExistence type="predicted"/>
<evidence type="ECO:0000313" key="2">
    <source>
        <dbReference type="Proteomes" id="UP000481861"/>
    </source>
</evidence>
<dbReference type="AlphaFoldDB" id="A0A7C8M1P8"/>
<protein>
    <submittedName>
        <fullName evidence="1">Uncharacterized protein</fullName>
    </submittedName>
</protein>
<sequence>MYVEASFSYCCSARKSFNLPPTSSPYTNPPLCTINYATNPDWHEEDVLNLTDGAGVDPYVIENGGTSSLAKSLKCTRRDATRRHY</sequence>
<dbReference type="OrthoDB" id="3509362at2759"/>
<evidence type="ECO:0000313" key="1">
    <source>
        <dbReference type="EMBL" id="KAF2864861.1"/>
    </source>
</evidence>